<dbReference type="AlphaFoldDB" id="A0A067MID1"/>
<accession>A0A067MID1</accession>
<reference evidence="3" key="1">
    <citation type="journal article" date="2014" name="Proc. Natl. Acad. Sci. U.S.A.">
        <title>Extensive sampling of basidiomycete genomes demonstrates inadequacy of the white-rot/brown-rot paradigm for wood decay fungi.</title>
        <authorList>
            <person name="Riley R."/>
            <person name="Salamov A.A."/>
            <person name="Brown D.W."/>
            <person name="Nagy L.G."/>
            <person name="Floudas D."/>
            <person name="Held B.W."/>
            <person name="Levasseur A."/>
            <person name="Lombard V."/>
            <person name="Morin E."/>
            <person name="Otillar R."/>
            <person name="Lindquist E.A."/>
            <person name="Sun H."/>
            <person name="LaButti K.M."/>
            <person name="Schmutz J."/>
            <person name="Jabbour D."/>
            <person name="Luo H."/>
            <person name="Baker S.E."/>
            <person name="Pisabarro A.G."/>
            <person name="Walton J.D."/>
            <person name="Blanchette R.A."/>
            <person name="Henrissat B."/>
            <person name="Martin F."/>
            <person name="Cullen D."/>
            <person name="Hibbett D.S."/>
            <person name="Grigoriev I.V."/>
        </authorList>
    </citation>
    <scope>NUCLEOTIDE SEQUENCE [LARGE SCALE GENOMIC DNA]</scope>
    <source>
        <strain evidence="3">FD-172 SS1</strain>
    </source>
</reference>
<evidence type="ECO:0000256" key="1">
    <source>
        <dbReference type="SAM" id="MobiDB-lite"/>
    </source>
</evidence>
<protein>
    <submittedName>
        <fullName evidence="2">Uncharacterized protein</fullName>
    </submittedName>
</protein>
<sequence length="137" mass="15000">MSDISSPRSPDEFLDEITGSAPSNANGERQSQETDGNESDREPSDAAPAASSAKKKPRVFTYTAPSGNVYTVQHRQASTIRTQEEFTWIMQYYAEYRSKAGTGKGKNWLNENILPGFVAWFGARGLSAATLSRVSDT</sequence>
<gene>
    <name evidence="2" type="ORF">BOTBODRAFT_174008</name>
</gene>
<feature type="compositionally biased region" description="Polar residues" evidence="1">
    <location>
        <begin position="20"/>
        <end position="29"/>
    </location>
</feature>
<dbReference type="Proteomes" id="UP000027195">
    <property type="component" value="Unassembled WGS sequence"/>
</dbReference>
<dbReference type="EMBL" id="KL198032">
    <property type="protein sequence ID" value="KDQ15538.1"/>
    <property type="molecule type" value="Genomic_DNA"/>
</dbReference>
<keyword evidence="3" id="KW-1185">Reference proteome</keyword>
<dbReference type="HOGENOM" id="CLU_1864803_0_0_1"/>
<feature type="region of interest" description="Disordered" evidence="1">
    <location>
        <begin position="1"/>
        <end position="60"/>
    </location>
</feature>
<evidence type="ECO:0000313" key="2">
    <source>
        <dbReference type="EMBL" id="KDQ15538.1"/>
    </source>
</evidence>
<evidence type="ECO:0000313" key="3">
    <source>
        <dbReference type="Proteomes" id="UP000027195"/>
    </source>
</evidence>
<proteinExistence type="predicted"/>
<organism evidence="2 3">
    <name type="scientific">Botryobasidium botryosum (strain FD-172 SS1)</name>
    <dbReference type="NCBI Taxonomy" id="930990"/>
    <lineage>
        <taxon>Eukaryota</taxon>
        <taxon>Fungi</taxon>
        <taxon>Dikarya</taxon>
        <taxon>Basidiomycota</taxon>
        <taxon>Agaricomycotina</taxon>
        <taxon>Agaricomycetes</taxon>
        <taxon>Cantharellales</taxon>
        <taxon>Botryobasidiaceae</taxon>
        <taxon>Botryobasidium</taxon>
    </lineage>
</organism>
<name>A0A067MID1_BOTB1</name>
<dbReference type="InParanoid" id="A0A067MID1"/>